<evidence type="ECO:0000256" key="1">
    <source>
        <dbReference type="SAM" id="MobiDB-lite"/>
    </source>
</evidence>
<feature type="compositionally biased region" description="Basic and acidic residues" evidence="1">
    <location>
        <begin position="55"/>
        <end position="64"/>
    </location>
</feature>
<organism evidence="2 3">
    <name type="scientific">Ensete ventricosum</name>
    <name type="common">Abyssinian banana</name>
    <name type="synonym">Musa ensete</name>
    <dbReference type="NCBI Taxonomy" id="4639"/>
    <lineage>
        <taxon>Eukaryota</taxon>
        <taxon>Viridiplantae</taxon>
        <taxon>Streptophyta</taxon>
        <taxon>Embryophyta</taxon>
        <taxon>Tracheophyta</taxon>
        <taxon>Spermatophyta</taxon>
        <taxon>Magnoliopsida</taxon>
        <taxon>Liliopsida</taxon>
        <taxon>Zingiberales</taxon>
        <taxon>Musaceae</taxon>
        <taxon>Ensete</taxon>
    </lineage>
</organism>
<dbReference type="EMBL" id="AMZH03007212">
    <property type="protein sequence ID" value="RRT61870.1"/>
    <property type="molecule type" value="Genomic_DNA"/>
</dbReference>
<evidence type="ECO:0000313" key="2">
    <source>
        <dbReference type="EMBL" id="RRT61870.1"/>
    </source>
</evidence>
<dbReference type="AlphaFoldDB" id="A0A426ZD20"/>
<reference evidence="2 3" key="1">
    <citation type="journal article" date="2014" name="Agronomy (Basel)">
        <title>A Draft Genome Sequence for Ensete ventricosum, the Drought-Tolerant Tree Against Hunger.</title>
        <authorList>
            <person name="Harrison J."/>
            <person name="Moore K.A."/>
            <person name="Paszkiewicz K."/>
            <person name="Jones T."/>
            <person name="Grant M."/>
            <person name="Ambacheew D."/>
            <person name="Muzemil S."/>
            <person name="Studholme D.J."/>
        </authorList>
    </citation>
    <scope>NUCLEOTIDE SEQUENCE [LARGE SCALE GENOMIC DNA]</scope>
</reference>
<gene>
    <name evidence="2" type="ORF">B296_00014587</name>
</gene>
<sequence>MGGSGDWREVAAVRAASRGGDWRGAVIVAGDGCGCGEEVGQRWIRQLAVVVEMRGKEGTAESKGRRGCSGSKEASTGKKGEEERWQMRLRQRRECVAWGPVGGDNGREERNRGGRWRKRRPREEKVEEGLVAAEAAEKRRRSQGSDEGYGSGRAAGSSEGYGREI</sequence>
<name>A0A426ZD20_ENSVE</name>
<accession>A0A426ZD20</accession>
<proteinExistence type="predicted"/>
<comment type="caution">
    <text evidence="2">The sequence shown here is derived from an EMBL/GenBank/DDBJ whole genome shotgun (WGS) entry which is preliminary data.</text>
</comment>
<protein>
    <submittedName>
        <fullName evidence="2">Uncharacterized protein</fullName>
    </submittedName>
</protein>
<dbReference type="Proteomes" id="UP000287651">
    <property type="component" value="Unassembled WGS sequence"/>
</dbReference>
<evidence type="ECO:0000313" key="3">
    <source>
        <dbReference type="Proteomes" id="UP000287651"/>
    </source>
</evidence>
<feature type="compositionally biased region" description="Basic and acidic residues" evidence="1">
    <location>
        <begin position="75"/>
        <end position="86"/>
    </location>
</feature>
<feature type="region of interest" description="Disordered" evidence="1">
    <location>
        <begin position="55"/>
        <end position="165"/>
    </location>
</feature>